<dbReference type="Proteomes" id="UP000006727">
    <property type="component" value="Chromosome 1"/>
</dbReference>
<dbReference type="InParanoid" id="A0A2K1LAT9"/>
<evidence type="ECO:0000256" key="1">
    <source>
        <dbReference type="ARBA" id="ARBA00004613"/>
    </source>
</evidence>
<keyword evidence="5" id="KW-0378">Hydrolase</keyword>
<dbReference type="EMBL" id="ABEU02000001">
    <property type="protein sequence ID" value="PNR63139.1"/>
    <property type="molecule type" value="Genomic_DNA"/>
</dbReference>
<keyword evidence="3" id="KW-0964">Secreted</keyword>
<keyword evidence="4 7" id="KW-0732">Signal</keyword>
<reference evidence="8 10" key="1">
    <citation type="journal article" date="2008" name="Science">
        <title>The Physcomitrella genome reveals evolutionary insights into the conquest of land by plants.</title>
        <authorList>
            <person name="Rensing S."/>
            <person name="Lang D."/>
            <person name="Zimmer A."/>
            <person name="Terry A."/>
            <person name="Salamov A."/>
            <person name="Shapiro H."/>
            <person name="Nishiyama T."/>
            <person name="Perroud P.-F."/>
            <person name="Lindquist E."/>
            <person name="Kamisugi Y."/>
            <person name="Tanahashi T."/>
            <person name="Sakakibara K."/>
            <person name="Fujita T."/>
            <person name="Oishi K."/>
            <person name="Shin-I T."/>
            <person name="Kuroki Y."/>
            <person name="Toyoda A."/>
            <person name="Suzuki Y."/>
            <person name="Hashimoto A."/>
            <person name="Yamaguchi K."/>
            <person name="Sugano A."/>
            <person name="Kohara Y."/>
            <person name="Fujiyama A."/>
            <person name="Anterola A."/>
            <person name="Aoki S."/>
            <person name="Ashton N."/>
            <person name="Barbazuk W.B."/>
            <person name="Barker E."/>
            <person name="Bennetzen J."/>
            <person name="Bezanilla M."/>
            <person name="Blankenship R."/>
            <person name="Cho S.H."/>
            <person name="Dutcher S."/>
            <person name="Estelle M."/>
            <person name="Fawcett J.A."/>
            <person name="Gundlach H."/>
            <person name="Hanada K."/>
            <person name="Heyl A."/>
            <person name="Hicks K.A."/>
            <person name="Hugh J."/>
            <person name="Lohr M."/>
            <person name="Mayer K."/>
            <person name="Melkozernov A."/>
            <person name="Murata T."/>
            <person name="Nelson D."/>
            <person name="Pils B."/>
            <person name="Prigge M."/>
            <person name="Reiss B."/>
            <person name="Renner T."/>
            <person name="Rombauts S."/>
            <person name="Rushton P."/>
            <person name="Sanderfoot A."/>
            <person name="Schween G."/>
            <person name="Shiu S.-H."/>
            <person name="Stueber K."/>
            <person name="Theodoulou F.L."/>
            <person name="Tu H."/>
            <person name="Van de Peer Y."/>
            <person name="Verrier P.J."/>
            <person name="Waters E."/>
            <person name="Wood A."/>
            <person name="Yang L."/>
            <person name="Cove D."/>
            <person name="Cuming A."/>
            <person name="Hasebe M."/>
            <person name="Lucas S."/>
            <person name="Mishler D.B."/>
            <person name="Reski R."/>
            <person name="Grigoriev I."/>
            <person name="Quatrano R.S."/>
            <person name="Boore J.L."/>
        </authorList>
    </citation>
    <scope>NUCLEOTIDE SEQUENCE [LARGE SCALE GENOMIC DNA]</scope>
    <source>
        <strain evidence="9 10">cv. Gransden 2004</strain>
    </source>
</reference>
<feature type="chain" id="PRO_5036043162" evidence="7">
    <location>
        <begin position="36"/>
        <end position="373"/>
    </location>
</feature>
<dbReference type="OMA" id="QITEMIG"/>
<dbReference type="Pfam" id="PF00657">
    <property type="entry name" value="Lipase_GDSL"/>
    <property type="match status" value="1"/>
</dbReference>
<dbReference type="EnsemblPlants" id="Pp3c1_33670V3.1">
    <property type="protein sequence ID" value="Pp3c1_33670V3.1"/>
    <property type="gene ID" value="Pp3c1_33670"/>
</dbReference>
<dbReference type="Gene3D" id="3.40.50.1110">
    <property type="entry name" value="SGNH hydrolase"/>
    <property type="match status" value="1"/>
</dbReference>
<dbReference type="InterPro" id="IPR051238">
    <property type="entry name" value="GDSL_esterase/lipase"/>
</dbReference>
<dbReference type="GO" id="GO:0016042">
    <property type="term" value="P:lipid catabolic process"/>
    <property type="evidence" value="ECO:0007669"/>
    <property type="project" value="UniProtKB-KW"/>
</dbReference>
<organism evidence="8">
    <name type="scientific">Physcomitrium patens</name>
    <name type="common">Spreading-leaved earth moss</name>
    <name type="synonym">Physcomitrella patens</name>
    <dbReference type="NCBI Taxonomy" id="3218"/>
    <lineage>
        <taxon>Eukaryota</taxon>
        <taxon>Viridiplantae</taxon>
        <taxon>Streptophyta</taxon>
        <taxon>Embryophyta</taxon>
        <taxon>Bryophyta</taxon>
        <taxon>Bryophytina</taxon>
        <taxon>Bryopsida</taxon>
        <taxon>Funariidae</taxon>
        <taxon>Funariales</taxon>
        <taxon>Funariaceae</taxon>
        <taxon>Physcomitrium</taxon>
    </lineage>
</organism>
<proteinExistence type="inferred from homology"/>
<keyword evidence="6" id="KW-0443">Lipid metabolism</keyword>
<dbReference type="AlphaFoldDB" id="A0A2K1LAT9"/>
<reference evidence="8 10" key="2">
    <citation type="journal article" date="2018" name="Plant J.">
        <title>The Physcomitrella patens chromosome-scale assembly reveals moss genome structure and evolution.</title>
        <authorList>
            <person name="Lang D."/>
            <person name="Ullrich K.K."/>
            <person name="Murat F."/>
            <person name="Fuchs J."/>
            <person name="Jenkins J."/>
            <person name="Haas F.B."/>
            <person name="Piednoel M."/>
            <person name="Gundlach H."/>
            <person name="Van Bel M."/>
            <person name="Meyberg R."/>
            <person name="Vives C."/>
            <person name="Morata J."/>
            <person name="Symeonidi A."/>
            <person name="Hiss M."/>
            <person name="Muchero W."/>
            <person name="Kamisugi Y."/>
            <person name="Saleh O."/>
            <person name="Blanc G."/>
            <person name="Decker E.L."/>
            <person name="van Gessel N."/>
            <person name="Grimwood J."/>
            <person name="Hayes R.D."/>
            <person name="Graham S.W."/>
            <person name="Gunter L.E."/>
            <person name="McDaniel S.F."/>
            <person name="Hoernstein S.N.W."/>
            <person name="Larsson A."/>
            <person name="Li F.W."/>
            <person name="Perroud P.F."/>
            <person name="Phillips J."/>
            <person name="Ranjan P."/>
            <person name="Rokshar D.S."/>
            <person name="Rothfels C.J."/>
            <person name="Schneider L."/>
            <person name="Shu S."/>
            <person name="Stevenson D.W."/>
            <person name="Thummler F."/>
            <person name="Tillich M."/>
            <person name="Villarreal Aguilar J.C."/>
            <person name="Widiez T."/>
            <person name="Wong G.K."/>
            <person name="Wymore A."/>
            <person name="Zhang Y."/>
            <person name="Zimmer A.D."/>
            <person name="Quatrano R.S."/>
            <person name="Mayer K.F.X."/>
            <person name="Goodstein D."/>
            <person name="Casacuberta J.M."/>
            <person name="Vandepoele K."/>
            <person name="Reski R."/>
            <person name="Cuming A.C."/>
            <person name="Tuskan G.A."/>
            <person name="Maumus F."/>
            <person name="Salse J."/>
            <person name="Schmutz J."/>
            <person name="Rensing S.A."/>
        </authorList>
    </citation>
    <scope>NUCLEOTIDE SEQUENCE [LARGE SCALE GENOMIC DNA]</scope>
    <source>
        <strain evidence="9 10">cv. Gransden 2004</strain>
    </source>
</reference>
<evidence type="ECO:0000256" key="5">
    <source>
        <dbReference type="ARBA" id="ARBA00022801"/>
    </source>
</evidence>
<gene>
    <name evidence="8" type="ORF">PHYPA_001564</name>
</gene>
<dbReference type="GO" id="GO:0016788">
    <property type="term" value="F:hydrolase activity, acting on ester bonds"/>
    <property type="evidence" value="ECO:0007669"/>
    <property type="project" value="InterPro"/>
</dbReference>
<protein>
    <submittedName>
        <fullName evidence="8 9">Uncharacterized protein</fullName>
    </submittedName>
</protein>
<comment type="similarity">
    <text evidence="2">Belongs to the 'GDSL' lipolytic enzyme family.</text>
</comment>
<dbReference type="InterPro" id="IPR001087">
    <property type="entry name" value="GDSL"/>
</dbReference>
<keyword evidence="10" id="KW-1185">Reference proteome</keyword>
<dbReference type="GO" id="GO:0005576">
    <property type="term" value="C:extracellular region"/>
    <property type="evidence" value="ECO:0007669"/>
    <property type="project" value="UniProtKB-SubCell"/>
</dbReference>
<dbReference type="EnsemblPlants" id="Pp3c1_33670V3.2">
    <property type="protein sequence ID" value="Pp3c1_33670V3.2"/>
    <property type="gene ID" value="Pp3c1_33670"/>
</dbReference>
<dbReference type="Gramene" id="Pp3c1_33670V3.3">
    <property type="protein sequence ID" value="Pp3c1_33670V3.3"/>
    <property type="gene ID" value="Pp3c1_33670"/>
</dbReference>
<dbReference type="InterPro" id="IPR036514">
    <property type="entry name" value="SGNH_hydro_sf"/>
</dbReference>
<comment type="subcellular location">
    <subcellularLocation>
        <location evidence="1">Secreted</location>
    </subcellularLocation>
</comment>
<feature type="signal peptide" evidence="7">
    <location>
        <begin position="1"/>
        <end position="35"/>
    </location>
</feature>
<keyword evidence="6" id="KW-0442">Lipid degradation</keyword>
<dbReference type="PANTHER" id="PTHR45650:SF81">
    <property type="match status" value="1"/>
</dbReference>
<dbReference type="Gramene" id="Pp3c1_33670V3.1">
    <property type="protein sequence ID" value="Pp3c1_33670V3.1"/>
    <property type="gene ID" value="Pp3c1_33670"/>
</dbReference>
<evidence type="ECO:0000256" key="4">
    <source>
        <dbReference type="ARBA" id="ARBA00022729"/>
    </source>
</evidence>
<dbReference type="PaxDb" id="3218-PP1S28_368V6.1"/>
<dbReference type="InterPro" id="IPR035669">
    <property type="entry name" value="SGNH_plant_lipase-like"/>
</dbReference>
<dbReference type="SUPFAM" id="SSF52266">
    <property type="entry name" value="SGNH hydrolase"/>
    <property type="match status" value="1"/>
</dbReference>
<dbReference type="EnsemblPlants" id="Pp3c1_33670V3.3">
    <property type="protein sequence ID" value="Pp3c1_33670V3.3"/>
    <property type="gene ID" value="Pp3c1_33670"/>
</dbReference>
<accession>A0A2K1LAT9</accession>
<evidence type="ECO:0000256" key="3">
    <source>
        <dbReference type="ARBA" id="ARBA00022525"/>
    </source>
</evidence>
<evidence type="ECO:0000313" key="9">
    <source>
        <dbReference type="EnsemblPlants" id="Pp3c1_33670V3.1"/>
    </source>
</evidence>
<dbReference type="STRING" id="3218.A0A2K1LAT9"/>
<name>A0A2K1LAT9_PHYPA</name>
<evidence type="ECO:0000256" key="7">
    <source>
        <dbReference type="SAM" id="SignalP"/>
    </source>
</evidence>
<dbReference type="FunCoup" id="A0A2K1LAT9">
    <property type="interactions" value="139"/>
</dbReference>
<sequence>MSRAIQPVQCFPKFASLPWLTVALFLFWNMQAAMGQLMPAMYILGDSLIDPGNNNYILTLAKSNFLPNGLDFPQGPTGRFCNGRTTADNLAQLMGLPFPPPYLSPKAQGPIILQGINYAGAAAGILDSTGYNYIGRIPLSKQLDYVEKTKAQITEMIGEAKTADLYANALFYITIGSNDYINNYLLTGSATSQQYTPQEYEDLLISEFDKLLRRLYSIGGRKVFVFNVGPLGCIPSQLYNQRSPDGSCIEFVNSYVRGFNSATSVLLKQLTGSLPRSIFVFAKAYDLTYSLINDPAKYGFSVVNKGCCGAGPYNGAVPCLLGLIPCPDRAAFLFWDAFHPTDKANAILASAFYQGGKDAIEPVNVKTLASMKP</sequence>
<evidence type="ECO:0000256" key="6">
    <source>
        <dbReference type="ARBA" id="ARBA00022963"/>
    </source>
</evidence>
<evidence type="ECO:0000313" key="10">
    <source>
        <dbReference type="Proteomes" id="UP000006727"/>
    </source>
</evidence>
<dbReference type="CDD" id="cd01837">
    <property type="entry name" value="SGNH_plant_lipase_like"/>
    <property type="match status" value="1"/>
</dbReference>
<dbReference type="PANTHER" id="PTHR45650">
    <property type="entry name" value="GDSL-LIKE LIPASE/ACYLHYDROLASE-RELATED"/>
    <property type="match status" value="1"/>
</dbReference>
<evidence type="ECO:0000256" key="2">
    <source>
        <dbReference type="ARBA" id="ARBA00008668"/>
    </source>
</evidence>
<dbReference type="Gramene" id="Pp3c1_33670V3.2">
    <property type="protein sequence ID" value="Pp3c1_33670V3.2"/>
    <property type="gene ID" value="Pp3c1_33670"/>
</dbReference>
<evidence type="ECO:0000313" key="8">
    <source>
        <dbReference type="EMBL" id="PNR63139.1"/>
    </source>
</evidence>
<reference evidence="9" key="3">
    <citation type="submission" date="2020-12" db="UniProtKB">
        <authorList>
            <consortium name="EnsemblPlants"/>
        </authorList>
    </citation>
    <scope>IDENTIFICATION</scope>
</reference>